<comment type="caution">
    <text evidence="1">The sequence shown here is derived from an EMBL/GenBank/DDBJ whole genome shotgun (WGS) entry which is preliminary data.</text>
</comment>
<keyword evidence="2" id="KW-1185">Reference proteome</keyword>
<evidence type="ECO:0000313" key="2">
    <source>
        <dbReference type="Proteomes" id="UP001244297"/>
    </source>
</evidence>
<proteinExistence type="predicted"/>
<gene>
    <name evidence="1" type="ORF">QWZ18_31685</name>
</gene>
<accession>A0ABT8B0U5</accession>
<dbReference type="RefSeq" id="WP_238294087.1">
    <property type="nucleotide sequence ID" value="NZ_BPQS01000096.1"/>
</dbReference>
<sequence length="69" mass="7462">MPYTPATRETIRLDEGEAIVFLPPNLSQKSIEILQVQLGELAAGLRLRSSEDGQSYLRGLAGLAAHIAN</sequence>
<dbReference type="EMBL" id="JAUFPT010000172">
    <property type="protein sequence ID" value="MDN3575143.1"/>
    <property type="molecule type" value="Genomic_DNA"/>
</dbReference>
<name>A0ABT8B0U5_9HYPH</name>
<dbReference type="Proteomes" id="UP001244297">
    <property type="component" value="Unassembled WGS sequence"/>
</dbReference>
<organism evidence="1 2">
    <name type="scientific">Methylobacterium longum</name>
    <dbReference type="NCBI Taxonomy" id="767694"/>
    <lineage>
        <taxon>Bacteria</taxon>
        <taxon>Pseudomonadati</taxon>
        <taxon>Pseudomonadota</taxon>
        <taxon>Alphaproteobacteria</taxon>
        <taxon>Hyphomicrobiales</taxon>
        <taxon>Methylobacteriaceae</taxon>
        <taxon>Methylobacterium</taxon>
    </lineage>
</organism>
<evidence type="ECO:0000313" key="1">
    <source>
        <dbReference type="EMBL" id="MDN3575143.1"/>
    </source>
</evidence>
<protein>
    <submittedName>
        <fullName evidence="1">Uncharacterized protein</fullName>
    </submittedName>
</protein>
<reference evidence="2" key="1">
    <citation type="journal article" date="2019" name="Int. J. Syst. Evol. Microbiol.">
        <title>The Global Catalogue of Microorganisms (GCM) 10K type strain sequencing project: providing services to taxonomists for standard genome sequencing and annotation.</title>
        <authorList>
            <consortium name="The Broad Institute Genomics Platform"/>
            <consortium name="The Broad Institute Genome Sequencing Center for Infectious Disease"/>
            <person name="Wu L."/>
            <person name="Ma J."/>
        </authorList>
    </citation>
    <scope>NUCLEOTIDE SEQUENCE [LARGE SCALE GENOMIC DNA]</scope>
    <source>
        <strain evidence="2">CECT 7806</strain>
    </source>
</reference>